<dbReference type="AlphaFoldDB" id="A0A165B6D6"/>
<name>A0A165B6D6_EXIGL</name>
<gene>
    <name evidence="1" type="ORF">EXIGLDRAFT_444841</name>
    <name evidence="2" type="ORF">EXIGLDRAFT_781464</name>
</gene>
<protein>
    <submittedName>
        <fullName evidence="1">Uncharacterized protein</fullName>
    </submittedName>
</protein>
<organism evidence="1 3">
    <name type="scientific">Exidia glandulosa HHB12029</name>
    <dbReference type="NCBI Taxonomy" id="1314781"/>
    <lineage>
        <taxon>Eukaryota</taxon>
        <taxon>Fungi</taxon>
        <taxon>Dikarya</taxon>
        <taxon>Basidiomycota</taxon>
        <taxon>Agaricomycotina</taxon>
        <taxon>Agaricomycetes</taxon>
        <taxon>Auriculariales</taxon>
        <taxon>Exidiaceae</taxon>
        <taxon>Exidia</taxon>
    </lineage>
</organism>
<accession>A0A165B6D6</accession>
<keyword evidence="3" id="KW-1185">Reference proteome</keyword>
<sequence length="175" mass="18893">MNSCHVLDPTTIAPDETHDARRQARELLEQGSERFMRTVVAIRLDMRQNGIIARDPAVPLDLPLRPQLDILELHKGHLRDMATIRSAARCAVALSRPAGSSTGGRTNTQTSSALEVESTAARLQDATQAHAHGRTNGIQFYGPVDGHGVVRRYGLDGVDSADVDIPLPTIQGGCN</sequence>
<proteinExistence type="predicted"/>
<evidence type="ECO:0000313" key="2">
    <source>
        <dbReference type="EMBL" id="KZV80072.1"/>
    </source>
</evidence>
<reference evidence="1 3" key="1">
    <citation type="journal article" date="2016" name="Mol. Biol. Evol.">
        <title>Comparative Genomics of Early-Diverging Mushroom-Forming Fungi Provides Insights into the Origins of Lignocellulose Decay Capabilities.</title>
        <authorList>
            <person name="Nagy L.G."/>
            <person name="Riley R."/>
            <person name="Tritt A."/>
            <person name="Adam C."/>
            <person name="Daum C."/>
            <person name="Floudas D."/>
            <person name="Sun H."/>
            <person name="Yadav J.S."/>
            <person name="Pangilinan J."/>
            <person name="Larsson K.H."/>
            <person name="Matsuura K."/>
            <person name="Barry K."/>
            <person name="Labutti K."/>
            <person name="Kuo R."/>
            <person name="Ohm R.A."/>
            <person name="Bhattacharya S.S."/>
            <person name="Shirouzu T."/>
            <person name="Yoshinaga Y."/>
            <person name="Martin F.M."/>
            <person name="Grigoriev I.V."/>
            <person name="Hibbett D.S."/>
        </authorList>
    </citation>
    <scope>NUCLEOTIDE SEQUENCE [LARGE SCALE GENOMIC DNA]</scope>
    <source>
        <strain evidence="1 3">HHB12029</strain>
    </source>
</reference>
<evidence type="ECO:0000313" key="1">
    <source>
        <dbReference type="EMBL" id="KZV79922.1"/>
    </source>
</evidence>
<dbReference type="Proteomes" id="UP000077266">
    <property type="component" value="Unassembled WGS sequence"/>
</dbReference>
<evidence type="ECO:0000313" key="3">
    <source>
        <dbReference type="Proteomes" id="UP000077266"/>
    </source>
</evidence>
<dbReference type="EMBL" id="KV426544">
    <property type="protein sequence ID" value="KZV79922.1"/>
    <property type="molecule type" value="Genomic_DNA"/>
</dbReference>
<dbReference type="EMBL" id="KV426525">
    <property type="protein sequence ID" value="KZV80072.1"/>
    <property type="molecule type" value="Genomic_DNA"/>
</dbReference>